<dbReference type="AlphaFoldDB" id="A0A3B0VA18"/>
<dbReference type="PROSITE" id="PS01136">
    <property type="entry name" value="UPF0034"/>
    <property type="match status" value="1"/>
</dbReference>
<dbReference type="InterPro" id="IPR001269">
    <property type="entry name" value="DUS_fam"/>
</dbReference>
<keyword evidence="3" id="KW-0285">Flavoprotein</keyword>
<evidence type="ECO:0000256" key="4">
    <source>
        <dbReference type="ARBA" id="ARBA00022643"/>
    </source>
</evidence>
<dbReference type="InterPro" id="IPR035587">
    <property type="entry name" value="DUS-like_FMN-bd"/>
</dbReference>
<keyword evidence="6" id="KW-0521">NADP</keyword>
<accession>A0A3B0VA18</accession>
<name>A0A3B0VA18_9ZZZZ</name>
<evidence type="ECO:0000256" key="1">
    <source>
        <dbReference type="ARBA" id="ARBA00001917"/>
    </source>
</evidence>
<dbReference type="Gene3D" id="3.20.20.70">
    <property type="entry name" value="Aldolase class I"/>
    <property type="match status" value="1"/>
</dbReference>
<keyword evidence="8 10" id="KW-0560">Oxidoreductase</keyword>
<evidence type="ECO:0000259" key="9">
    <source>
        <dbReference type="Pfam" id="PF01207"/>
    </source>
</evidence>
<sequence length="314" mass="35603">MLDWTDKHCRYLHRLISPDTLLYSEMVTTPAILRGDTQKYIGFNPQEHPVVLQLGGSDADDLGAACIIAQEYGYDEVNLNVGCPSDRVQKGRFGACLMNEPSIVTKCVKSMMQAVDIPVTVKCRIGVDNNDSFESLQSFIMQIADAGVNTFIIHARKAFLQGLSPKQNRNVPPLNYDFVYKIKQLLPELNIIINGGINTVEDVQLHLKHVDGVMLGRAVWNNPWLLYDLQQSLFSTKFTITREDVLKQYIAYCQLQIDKGVKLHWLLPPVLNLFHGINGNKKWKCHLVTQASKRIDDLTVFAEALQFIQTRNRC</sequence>
<evidence type="ECO:0000256" key="7">
    <source>
        <dbReference type="ARBA" id="ARBA00022884"/>
    </source>
</evidence>
<keyword evidence="5" id="KW-0819">tRNA processing</keyword>
<keyword evidence="4" id="KW-0288">FMN</keyword>
<dbReference type="GO" id="GO:0102264">
    <property type="term" value="F:tRNA-dihydrouridine20 synthase activity"/>
    <property type="evidence" value="ECO:0007669"/>
    <property type="project" value="UniProtKB-EC"/>
</dbReference>
<dbReference type="Gene3D" id="1.20.120.1460">
    <property type="match status" value="1"/>
</dbReference>
<evidence type="ECO:0000256" key="6">
    <source>
        <dbReference type="ARBA" id="ARBA00022857"/>
    </source>
</evidence>
<dbReference type="PANTHER" id="PTHR42907">
    <property type="entry name" value="FMN-LINKED OXIDOREDUCTASES SUPERFAMILY PROTEIN"/>
    <property type="match status" value="1"/>
</dbReference>
<dbReference type="EC" id="1.3.1.91" evidence="10"/>
<dbReference type="InterPro" id="IPR004653">
    <property type="entry name" value="DusA"/>
</dbReference>
<dbReference type="HAMAP" id="MF_02041">
    <property type="entry name" value="DusA_subfam"/>
    <property type="match status" value="1"/>
</dbReference>
<proteinExistence type="inferred from homology"/>
<organism evidence="10">
    <name type="scientific">hydrothermal vent metagenome</name>
    <dbReference type="NCBI Taxonomy" id="652676"/>
    <lineage>
        <taxon>unclassified sequences</taxon>
        <taxon>metagenomes</taxon>
        <taxon>ecological metagenomes</taxon>
    </lineage>
</organism>
<reference evidence="10" key="1">
    <citation type="submission" date="2018-06" db="EMBL/GenBank/DDBJ databases">
        <authorList>
            <person name="Zhirakovskaya E."/>
        </authorList>
    </citation>
    <scope>NUCLEOTIDE SEQUENCE</scope>
</reference>
<evidence type="ECO:0000313" key="10">
    <source>
        <dbReference type="EMBL" id="VAW35037.1"/>
    </source>
</evidence>
<comment type="cofactor">
    <cofactor evidence="1">
        <name>FMN</name>
        <dbReference type="ChEBI" id="CHEBI:58210"/>
    </cofactor>
</comment>
<dbReference type="InterPro" id="IPR018517">
    <property type="entry name" value="tRNA_hU_synthase_CS"/>
</dbReference>
<dbReference type="EMBL" id="UOEW01000095">
    <property type="protein sequence ID" value="VAW35037.1"/>
    <property type="molecule type" value="Genomic_DNA"/>
</dbReference>
<dbReference type="CDD" id="cd02801">
    <property type="entry name" value="DUS_like_FMN"/>
    <property type="match status" value="1"/>
</dbReference>
<keyword evidence="2" id="KW-0820">tRNA-binding</keyword>
<dbReference type="InterPro" id="IPR013785">
    <property type="entry name" value="Aldolase_TIM"/>
</dbReference>
<evidence type="ECO:0000256" key="3">
    <source>
        <dbReference type="ARBA" id="ARBA00022630"/>
    </source>
</evidence>
<dbReference type="GO" id="GO:0000049">
    <property type="term" value="F:tRNA binding"/>
    <property type="evidence" value="ECO:0007669"/>
    <property type="project" value="UniProtKB-KW"/>
</dbReference>
<dbReference type="SUPFAM" id="SSF51395">
    <property type="entry name" value="FMN-linked oxidoreductases"/>
    <property type="match status" value="1"/>
</dbReference>
<keyword evidence="7" id="KW-0694">RNA-binding</keyword>
<dbReference type="Pfam" id="PF01207">
    <property type="entry name" value="Dus"/>
    <property type="match status" value="1"/>
</dbReference>
<dbReference type="NCBIfam" id="NF008774">
    <property type="entry name" value="PRK11815.1"/>
    <property type="match status" value="1"/>
</dbReference>
<evidence type="ECO:0000256" key="2">
    <source>
        <dbReference type="ARBA" id="ARBA00022555"/>
    </source>
</evidence>
<evidence type="ECO:0000256" key="8">
    <source>
        <dbReference type="ARBA" id="ARBA00023002"/>
    </source>
</evidence>
<dbReference type="PANTHER" id="PTHR42907:SF1">
    <property type="entry name" value="FMN-LINKED OXIDOREDUCTASES SUPERFAMILY PROTEIN"/>
    <property type="match status" value="1"/>
</dbReference>
<dbReference type="GO" id="GO:0050660">
    <property type="term" value="F:flavin adenine dinucleotide binding"/>
    <property type="evidence" value="ECO:0007669"/>
    <property type="project" value="InterPro"/>
</dbReference>
<gene>
    <name evidence="10" type="ORF">MNBD_GAMMA01-1609</name>
</gene>
<dbReference type="PIRSF" id="PIRSF006621">
    <property type="entry name" value="Dus"/>
    <property type="match status" value="1"/>
</dbReference>
<evidence type="ECO:0000256" key="5">
    <source>
        <dbReference type="ARBA" id="ARBA00022694"/>
    </source>
</evidence>
<feature type="domain" description="DUS-like FMN-binding" evidence="9">
    <location>
        <begin position="1"/>
        <end position="288"/>
    </location>
</feature>
<protein>
    <submittedName>
        <fullName evidence="10">tRNA-dihydrouridine(20/20a) synthase</fullName>
        <ecNumber evidence="10">1.3.1.91</ecNumber>
    </submittedName>
</protein>